<name>A0ABY7EL70_MYAAR</name>
<dbReference type="EMBL" id="CP111018">
    <property type="protein sequence ID" value="WAR09717.1"/>
    <property type="molecule type" value="Genomic_DNA"/>
</dbReference>
<keyword evidence="3" id="KW-0325">Glycoprotein</keyword>
<accession>A0ABY7EL70</accession>
<evidence type="ECO:0000313" key="6">
    <source>
        <dbReference type="Proteomes" id="UP001164746"/>
    </source>
</evidence>
<dbReference type="Pfam" id="PF00930">
    <property type="entry name" value="DPPIV_N"/>
    <property type="match status" value="1"/>
</dbReference>
<sequence>MRRFSRSIPEESILKIYDHLSVSEYRLYDTDTRISRDLIGPHGHMFQYVTWTHSGQSLIVVQNNNIYFKESVSEQRSGEPFLPVTSSGKVGDIFNGVPDWLYGEEVLRRDNTIWLSLNDQFLVYMEINDTGIPLIEMVHFSDPSNSYSEEQTLRYPKPGSPLPVLKLKVYNFPKNQTYVVSTPRLFLNRSPYVTSLVWKNNVTFAVTWLSVHHNVSIIGICSASSGFCYDNILLQSQIGWIDPVCLTPWSF</sequence>
<organism evidence="5 6">
    <name type="scientific">Mya arenaria</name>
    <name type="common">Soft-shell clam</name>
    <dbReference type="NCBI Taxonomy" id="6604"/>
    <lineage>
        <taxon>Eukaryota</taxon>
        <taxon>Metazoa</taxon>
        <taxon>Spiralia</taxon>
        <taxon>Lophotrochozoa</taxon>
        <taxon>Mollusca</taxon>
        <taxon>Bivalvia</taxon>
        <taxon>Autobranchia</taxon>
        <taxon>Heteroconchia</taxon>
        <taxon>Euheterodonta</taxon>
        <taxon>Imparidentia</taxon>
        <taxon>Neoheterodontei</taxon>
        <taxon>Myida</taxon>
        <taxon>Myoidea</taxon>
        <taxon>Myidae</taxon>
        <taxon>Mya</taxon>
    </lineage>
</organism>
<dbReference type="PANTHER" id="PTHR11731">
    <property type="entry name" value="PROTEASE FAMILY S9B,C DIPEPTIDYL-PEPTIDASE IV-RELATED"/>
    <property type="match status" value="1"/>
</dbReference>
<keyword evidence="1" id="KW-0378">Hydrolase</keyword>
<evidence type="ECO:0000313" key="5">
    <source>
        <dbReference type="EMBL" id="WAR09717.1"/>
    </source>
</evidence>
<evidence type="ECO:0000256" key="1">
    <source>
        <dbReference type="ARBA" id="ARBA00022438"/>
    </source>
</evidence>
<dbReference type="InterPro" id="IPR002469">
    <property type="entry name" value="Peptidase_S9B_N"/>
</dbReference>
<dbReference type="Proteomes" id="UP001164746">
    <property type="component" value="Chromosome 7"/>
</dbReference>
<keyword evidence="1" id="KW-0031">Aminopeptidase</keyword>
<protein>
    <submittedName>
        <fullName evidence="5">DPP6-like protein</fullName>
    </submittedName>
</protein>
<dbReference type="InterPro" id="IPR050278">
    <property type="entry name" value="Serine_Prot_S9B/DPPIV"/>
</dbReference>
<feature type="domain" description="Dipeptidylpeptidase IV N-terminal" evidence="4">
    <location>
        <begin position="16"/>
        <end position="242"/>
    </location>
</feature>
<evidence type="ECO:0000259" key="4">
    <source>
        <dbReference type="Pfam" id="PF00930"/>
    </source>
</evidence>
<evidence type="ECO:0000256" key="3">
    <source>
        <dbReference type="ARBA" id="ARBA00023180"/>
    </source>
</evidence>
<dbReference type="PANTHER" id="PTHR11731:SF200">
    <property type="entry name" value="DIPEPTIDYL PEPTIDASE 10, ISOFORM B"/>
    <property type="match status" value="1"/>
</dbReference>
<evidence type="ECO:0000256" key="2">
    <source>
        <dbReference type="ARBA" id="ARBA00022825"/>
    </source>
</evidence>
<dbReference type="Gene3D" id="2.140.10.30">
    <property type="entry name" value="Dipeptidylpeptidase IV, N-terminal domain"/>
    <property type="match status" value="1"/>
</dbReference>
<proteinExistence type="predicted"/>
<keyword evidence="1" id="KW-0645">Protease</keyword>
<feature type="non-terminal residue" evidence="5">
    <location>
        <position position="1"/>
    </location>
</feature>
<gene>
    <name evidence="5" type="ORF">MAR_034793</name>
</gene>
<dbReference type="SUPFAM" id="SSF82171">
    <property type="entry name" value="DPP6 N-terminal domain-like"/>
    <property type="match status" value="1"/>
</dbReference>
<keyword evidence="6" id="KW-1185">Reference proteome</keyword>
<reference evidence="5" key="1">
    <citation type="submission" date="2022-11" db="EMBL/GenBank/DDBJ databases">
        <title>Centuries of genome instability and evolution in soft-shell clam transmissible cancer (bioRxiv).</title>
        <authorList>
            <person name="Hart S.F.M."/>
            <person name="Yonemitsu M.A."/>
            <person name="Giersch R.M."/>
            <person name="Beal B.F."/>
            <person name="Arriagada G."/>
            <person name="Davis B.W."/>
            <person name="Ostrander E.A."/>
            <person name="Goff S.P."/>
            <person name="Metzger M.J."/>
        </authorList>
    </citation>
    <scope>NUCLEOTIDE SEQUENCE</scope>
    <source>
        <strain evidence="5">MELC-2E11</strain>
        <tissue evidence="5">Siphon/mantle</tissue>
    </source>
</reference>
<keyword evidence="2" id="KW-0720">Serine protease</keyword>